<dbReference type="EMBL" id="WMEO01000005">
    <property type="protein sequence ID" value="MYL15942.1"/>
    <property type="molecule type" value="Genomic_DNA"/>
</dbReference>
<dbReference type="GO" id="GO:0030170">
    <property type="term" value="F:pyridoxal phosphate binding"/>
    <property type="evidence" value="ECO:0007669"/>
    <property type="project" value="InterPro"/>
</dbReference>
<protein>
    <submittedName>
        <fullName evidence="2">MOSC domain-containing protein</fullName>
    </submittedName>
</protein>
<dbReference type="GO" id="GO:0030151">
    <property type="term" value="F:molybdenum ion binding"/>
    <property type="evidence" value="ECO:0007669"/>
    <property type="project" value="InterPro"/>
</dbReference>
<dbReference type="GO" id="GO:0003824">
    <property type="term" value="F:catalytic activity"/>
    <property type="evidence" value="ECO:0007669"/>
    <property type="project" value="InterPro"/>
</dbReference>
<comment type="caution">
    <text evidence="2">The sequence shown here is derived from an EMBL/GenBank/DDBJ whole genome shotgun (WGS) entry which is preliminary data.</text>
</comment>
<organism evidence="2 3">
    <name type="scientific">Halorubrum distributum</name>
    <dbReference type="NCBI Taxonomy" id="29283"/>
    <lineage>
        <taxon>Archaea</taxon>
        <taxon>Methanobacteriati</taxon>
        <taxon>Methanobacteriota</taxon>
        <taxon>Stenosarchaea group</taxon>
        <taxon>Halobacteria</taxon>
        <taxon>Halobacteriales</taxon>
        <taxon>Haloferacaceae</taxon>
        <taxon>Halorubrum</taxon>
        <taxon>Halorubrum distributum group</taxon>
    </lineage>
</organism>
<dbReference type="Proteomes" id="UP000460194">
    <property type="component" value="Unassembled WGS sequence"/>
</dbReference>
<name>A0A6B1I5F6_9EURY</name>
<dbReference type="InterPro" id="IPR005303">
    <property type="entry name" value="MOCOS_middle"/>
</dbReference>
<dbReference type="InterPro" id="IPR005302">
    <property type="entry name" value="MoCF_Sase_C"/>
</dbReference>
<dbReference type="SUPFAM" id="SSF141673">
    <property type="entry name" value="MOSC N-terminal domain-like"/>
    <property type="match status" value="1"/>
</dbReference>
<feature type="domain" description="MOSC" evidence="1">
    <location>
        <begin position="86"/>
        <end position="255"/>
    </location>
</feature>
<accession>A0A6B1I5F6</accession>
<evidence type="ECO:0000313" key="2">
    <source>
        <dbReference type="EMBL" id="MYL15942.1"/>
    </source>
</evidence>
<dbReference type="Pfam" id="PF03473">
    <property type="entry name" value="MOSC"/>
    <property type="match status" value="1"/>
</dbReference>
<reference evidence="2 3" key="1">
    <citation type="submission" date="2019-11" db="EMBL/GenBank/DDBJ databases">
        <title>Genome sequences of 17 halophilic strains isolated from different environments.</title>
        <authorList>
            <person name="Furrow R.E."/>
        </authorList>
    </citation>
    <scope>NUCLEOTIDE SEQUENCE [LARGE SCALE GENOMIC DNA]</scope>
    <source>
        <strain evidence="2 3">22517_05_Cabo</strain>
    </source>
</reference>
<dbReference type="PROSITE" id="PS51340">
    <property type="entry name" value="MOSC"/>
    <property type="match status" value="1"/>
</dbReference>
<dbReference type="AlphaFoldDB" id="A0A6B1I5F6"/>
<proteinExistence type="predicted"/>
<dbReference type="InterPro" id="IPR011037">
    <property type="entry name" value="Pyrv_Knase-like_insert_dom_sf"/>
</dbReference>
<gene>
    <name evidence="2" type="ORF">GLW36_04670</name>
</gene>
<dbReference type="RefSeq" id="WP_159368740.1">
    <property type="nucleotide sequence ID" value="NZ_WMEO01000005.1"/>
</dbReference>
<dbReference type="Pfam" id="PF03476">
    <property type="entry name" value="MOSC_N"/>
    <property type="match status" value="1"/>
</dbReference>
<dbReference type="SUPFAM" id="SSF50800">
    <property type="entry name" value="PK beta-barrel domain-like"/>
    <property type="match status" value="1"/>
</dbReference>
<evidence type="ECO:0000259" key="1">
    <source>
        <dbReference type="PROSITE" id="PS51340"/>
    </source>
</evidence>
<sequence length="256" mass="28897">MARLERLRVYPVKGLDGVDVEGVRVLDGGTLKRDREFALFDADGDVVNGKRTDRVHDLATGFDTESGTLRVETPDGTVRRFDLDGEPARAAEWFGDFFDADLRFRRDESLGFVDRREMGPSVVSTATLEAVASWFDGMTVEGARRRLRANVEVSGVPAFWEDRFVGDGAPAFEIAGVRVEGVTPCGRCVVPERDPDTGEPTPEFRERFVRRREETFPEWADEDAFDHYYTVMTIARIPERDRGQTLRVGDEVTVRE</sequence>
<evidence type="ECO:0000313" key="3">
    <source>
        <dbReference type="Proteomes" id="UP000460194"/>
    </source>
</evidence>